<dbReference type="RefSeq" id="WP_182297948.1">
    <property type="nucleotide sequence ID" value="NZ_CP059851.1"/>
</dbReference>
<dbReference type="AlphaFoldDB" id="A0A7G5IL83"/>
<keyword evidence="1" id="KW-1133">Transmembrane helix</keyword>
<evidence type="ECO:0000256" key="1">
    <source>
        <dbReference type="SAM" id="Phobius"/>
    </source>
</evidence>
<organism evidence="2 3">
    <name type="scientific">Sandaracinobacteroides saxicola</name>
    <dbReference type="NCBI Taxonomy" id="2759707"/>
    <lineage>
        <taxon>Bacteria</taxon>
        <taxon>Pseudomonadati</taxon>
        <taxon>Pseudomonadota</taxon>
        <taxon>Alphaproteobacteria</taxon>
        <taxon>Sphingomonadales</taxon>
        <taxon>Sphingosinicellaceae</taxon>
        <taxon>Sandaracinobacteroides</taxon>
    </lineage>
</organism>
<evidence type="ECO:0000313" key="3">
    <source>
        <dbReference type="Proteomes" id="UP000515292"/>
    </source>
</evidence>
<name>A0A7G5IL83_9SPHN</name>
<accession>A0A7G5IL83</accession>
<protein>
    <submittedName>
        <fullName evidence="2">Uncharacterized protein</fullName>
    </submittedName>
</protein>
<dbReference type="KEGG" id="sand:H3309_06620"/>
<feature type="transmembrane region" description="Helical" evidence="1">
    <location>
        <begin position="78"/>
        <end position="98"/>
    </location>
</feature>
<reference evidence="2 3" key="1">
    <citation type="submission" date="2020-07" db="EMBL/GenBank/DDBJ databases">
        <title>Complete genome sequence for Sandaracinobacter sp. M6.</title>
        <authorList>
            <person name="Tang Y."/>
            <person name="Liu Q."/>
            <person name="Guo Z."/>
            <person name="Lei P."/>
            <person name="Huang B."/>
        </authorList>
    </citation>
    <scope>NUCLEOTIDE SEQUENCE [LARGE SCALE GENOMIC DNA]</scope>
    <source>
        <strain evidence="2 3">M6</strain>
    </source>
</reference>
<keyword evidence="1" id="KW-0472">Membrane</keyword>
<keyword evidence="3" id="KW-1185">Reference proteome</keyword>
<sequence length="187" mass="20941">MMSAEVFLLANGAFLLAVVLCLGWAQWRTRPGPAFPGPRPVGRLFKAWLVVIWGVGLLLPLVALVIDGFMGEMRPVRLALGWYLLMFVVQVGCELFVWKRWRSPVWVLVPCLFLPWRLFQVGMGFYAVQGLEAPLTVATLWGLAGLWIVNIGVHYSNIPNTLRWDAHPADATFPALKDPRVFVEGAQ</sequence>
<proteinExistence type="predicted"/>
<feature type="transmembrane region" description="Helical" evidence="1">
    <location>
        <begin position="47"/>
        <end position="66"/>
    </location>
</feature>
<feature type="transmembrane region" description="Helical" evidence="1">
    <location>
        <begin position="6"/>
        <end position="27"/>
    </location>
</feature>
<dbReference type="Proteomes" id="UP000515292">
    <property type="component" value="Chromosome"/>
</dbReference>
<gene>
    <name evidence="2" type="ORF">H3309_06620</name>
</gene>
<keyword evidence="1" id="KW-0812">Transmembrane</keyword>
<dbReference type="EMBL" id="CP059851">
    <property type="protein sequence ID" value="QMW24125.1"/>
    <property type="molecule type" value="Genomic_DNA"/>
</dbReference>
<feature type="transmembrane region" description="Helical" evidence="1">
    <location>
        <begin position="133"/>
        <end position="153"/>
    </location>
</feature>
<evidence type="ECO:0000313" key="2">
    <source>
        <dbReference type="EMBL" id="QMW24125.1"/>
    </source>
</evidence>